<dbReference type="EMBL" id="FOQE01000029">
    <property type="protein sequence ID" value="SFH81997.1"/>
    <property type="molecule type" value="Genomic_DNA"/>
</dbReference>
<dbReference type="OrthoDB" id="3192849at2"/>
<dbReference type="InterPro" id="IPR021778">
    <property type="entry name" value="Se/S_carrier-like"/>
</dbReference>
<proteinExistence type="predicted"/>
<organism evidence="2 3">
    <name type="scientific">Pisciglobus halotolerans</name>
    <dbReference type="NCBI Taxonomy" id="745365"/>
    <lineage>
        <taxon>Bacteria</taxon>
        <taxon>Bacillati</taxon>
        <taxon>Bacillota</taxon>
        <taxon>Bacilli</taxon>
        <taxon>Lactobacillales</taxon>
        <taxon>Carnobacteriaceae</taxon>
    </lineage>
</organism>
<sequence>MNRKHYGVITFPTSQAAAAAEAQVKAAGYECRLIPMPEQISAGCGLVLQVSVEQTLDIQKQLRDRQISLEGSYEVWFENRKKFVQKMEG</sequence>
<accession>A0A1I3D5N6</accession>
<evidence type="ECO:0000313" key="2">
    <source>
        <dbReference type="EMBL" id="SFH81997.1"/>
    </source>
</evidence>
<protein>
    <recommendedName>
        <fullName evidence="1">Putative Se/S carrier protein-like domain-containing protein</fullName>
    </recommendedName>
</protein>
<feature type="domain" description="Putative Se/S carrier protein-like" evidence="1">
    <location>
        <begin position="6"/>
        <end position="74"/>
    </location>
</feature>
<dbReference type="AlphaFoldDB" id="A0A1I3D5N6"/>
<name>A0A1I3D5N6_9LACT</name>
<reference evidence="2 3" key="1">
    <citation type="submission" date="2016-10" db="EMBL/GenBank/DDBJ databases">
        <authorList>
            <person name="de Groot N.N."/>
        </authorList>
    </citation>
    <scope>NUCLEOTIDE SEQUENCE [LARGE SCALE GENOMIC DNA]</scope>
    <source>
        <strain evidence="2 3">DSM 27630</strain>
    </source>
</reference>
<keyword evidence="3" id="KW-1185">Reference proteome</keyword>
<dbReference type="Proteomes" id="UP000198668">
    <property type="component" value="Unassembled WGS sequence"/>
</dbReference>
<dbReference type="Pfam" id="PF11823">
    <property type="entry name" value="Se_S_carrier"/>
    <property type="match status" value="1"/>
</dbReference>
<evidence type="ECO:0000313" key="3">
    <source>
        <dbReference type="Proteomes" id="UP000198668"/>
    </source>
</evidence>
<evidence type="ECO:0000259" key="1">
    <source>
        <dbReference type="Pfam" id="PF11823"/>
    </source>
</evidence>
<gene>
    <name evidence="2" type="ORF">SAMN04489868_12919</name>
</gene>
<dbReference type="RefSeq" id="WP_052181816.1">
    <property type="nucleotide sequence ID" value="NZ_FOQE01000029.1"/>
</dbReference>